<dbReference type="PANTHER" id="PTHR42756">
    <property type="entry name" value="TRANSCRIPTIONAL REGULATOR, MARR"/>
    <property type="match status" value="1"/>
</dbReference>
<dbReference type="InterPro" id="IPR000835">
    <property type="entry name" value="HTH_MarR-typ"/>
</dbReference>
<dbReference type="EMBL" id="CP021377">
    <property type="protein sequence ID" value="ART84002.1"/>
    <property type="molecule type" value="Genomic_DNA"/>
</dbReference>
<organism evidence="5 6">
    <name type="scientific">Oceanisphaera profunda</name>
    <dbReference type="NCBI Taxonomy" id="1416627"/>
    <lineage>
        <taxon>Bacteria</taxon>
        <taxon>Pseudomonadati</taxon>
        <taxon>Pseudomonadota</taxon>
        <taxon>Gammaproteobacteria</taxon>
        <taxon>Aeromonadales</taxon>
        <taxon>Aeromonadaceae</taxon>
        <taxon>Oceanisphaera</taxon>
    </lineage>
</organism>
<dbReference type="InterPro" id="IPR036390">
    <property type="entry name" value="WH_DNA-bd_sf"/>
</dbReference>
<dbReference type="PROSITE" id="PS50995">
    <property type="entry name" value="HTH_MARR_2"/>
    <property type="match status" value="1"/>
</dbReference>
<name>A0A1Y0D8X8_9GAMM</name>
<protein>
    <submittedName>
        <fullName evidence="5">MarR family transcriptional regulator</fullName>
    </submittedName>
</protein>
<keyword evidence="3" id="KW-0804">Transcription</keyword>
<keyword evidence="2" id="KW-0238">DNA-binding</keyword>
<dbReference type="Proteomes" id="UP000243937">
    <property type="component" value="Chromosome"/>
</dbReference>
<reference evidence="5 6" key="1">
    <citation type="journal article" date="2014" name="Int. J. Syst. Evol. Microbiol.">
        <title>Oceanisphaera profunda sp. nov., a marine bacterium isolated from deep-sea sediment, and emended description of the genus Oceanisphaera.</title>
        <authorList>
            <person name="Xu Z."/>
            <person name="Zhang X.Y."/>
            <person name="Su H.N."/>
            <person name="Yu Z.C."/>
            <person name="Liu C."/>
            <person name="Li H."/>
            <person name="Chen X.L."/>
            <person name="Song X.Y."/>
            <person name="Xie B.B."/>
            <person name="Qin Q.L."/>
            <person name="Zhou B.C."/>
            <person name="Shi M."/>
            <person name="Huang Y."/>
            <person name="Zhang Y.Z."/>
        </authorList>
    </citation>
    <scope>NUCLEOTIDE SEQUENCE [LARGE SCALE GENOMIC DNA]</scope>
    <source>
        <strain evidence="5 6">SM1222</strain>
    </source>
</reference>
<proteinExistence type="predicted"/>
<dbReference type="OrthoDB" id="32523at2"/>
<dbReference type="GO" id="GO:0003700">
    <property type="term" value="F:DNA-binding transcription factor activity"/>
    <property type="evidence" value="ECO:0007669"/>
    <property type="project" value="InterPro"/>
</dbReference>
<dbReference type="Gene3D" id="1.10.10.10">
    <property type="entry name" value="Winged helix-like DNA-binding domain superfamily/Winged helix DNA-binding domain"/>
    <property type="match status" value="1"/>
</dbReference>
<evidence type="ECO:0000313" key="6">
    <source>
        <dbReference type="Proteomes" id="UP000243937"/>
    </source>
</evidence>
<keyword evidence="6" id="KW-1185">Reference proteome</keyword>
<dbReference type="KEGG" id="opf:CBP31_09090"/>
<dbReference type="SUPFAM" id="SSF46785">
    <property type="entry name" value="Winged helix' DNA-binding domain"/>
    <property type="match status" value="1"/>
</dbReference>
<evidence type="ECO:0000256" key="3">
    <source>
        <dbReference type="ARBA" id="ARBA00023163"/>
    </source>
</evidence>
<gene>
    <name evidence="5" type="ORF">CBP31_09090</name>
</gene>
<dbReference type="PANTHER" id="PTHR42756:SF1">
    <property type="entry name" value="TRANSCRIPTIONAL REPRESSOR OF EMRAB OPERON"/>
    <property type="match status" value="1"/>
</dbReference>
<dbReference type="GO" id="GO:0003677">
    <property type="term" value="F:DNA binding"/>
    <property type="evidence" value="ECO:0007669"/>
    <property type="project" value="UniProtKB-KW"/>
</dbReference>
<keyword evidence="1" id="KW-0805">Transcription regulation</keyword>
<evidence type="ECO:0000313" key="5">
    <source>
        <dbReference type="EMBL" id="ART84002.1"/>
    </source>
</evidence>
<feature type="domain" description="HTH marR-type" evidence="4">
    <location>
        <begin position="39"/>
        <end position="174"/>
    </location>
</feature>
<dbReference type="RefSeq" id="WP_087038682.1">
    <property type="nucleotide sequence ID" value="NZ_CP021377.1"/>
</dbReference>
<dbReference type="InterPro" id="IPR036388">
    <property type="entry name" value="WH-like_DNA-bd_sf"/>
</dbReference>
<dbReference type="AlphaFoldDB" id="A0A1Y0D8X8"/>
<evidence type="ECO:0000256" key="1">
    <source>
        <dbReference type="ARBA" id="ARBA00023015"/>
    </source>
</evidence>
<dbReference type="PRINTS" id="PR00598">
    <property type="entry name" value="HTHMARR"/>
</dbReference>
<dbReference type="SMART" id="SM00347">
    <property type="entry name" value="HTH_MARR"/>
    <property type="match status" value="1"/>
</dbReference>
<evidence type="ECO:0000256" key="2">
    <source>
        <dbReference type="ARBA" id="ARBA00023125"/>
    </source>
</evidence>
<dbReference type="Pfam" id="PF12802">
    <property type="entry name" value="MarR_2"/>
    <property type="match status" value="1"/>
</dbReference>
<sequence length="178" mass="20037">MQNTSFGPEADHESDPVLDQIDRIVGLWQQVRPDLELGSTEVIGRIVRLEYFITRRVLQDLAHYGLNVGEFDVLAALRRHPPSFQLSPNQLQNMVLISSGALTNRINRLESRNLVSRAQAEHDKRGVIVTLTEQGFKVVEEAVRHHLAAEAEVANVLSAAEQQQLSILLKKMLVEIED</sequence>
<evidence type="ECO:0000259" key="4">
    <source>
        <dbReference type="PROSITE" id="PS50995"/>
    </source>
</evidence>
<accession>A0A1Y0D8X8</accession>